<sequence>MTILDFVLLEDAAYLVADTQATSADSLQPTCFVTKVFPIPNWQGLICGTGSLPFLLAWLTKTAGILTSGFDELDKIAPQLLRDLYPTEEELGPDGAPLTSAIFHLGFSSAEERFVGYAYRSDTGFASERLTYGLSVQPGLGRALDEPISTLPDDLIRIACEQKRQDEAKPILQRVGLGGKLIFYVMELGADMSGGGQVVTIASSICHTFADYPEAYARACAEGGGGAPRN</sequence>
<evidence type="ECO:0000313" key="2">
    <source>
        <dbReference type="Proteomes" id="UP000440694"/>
    </source>
</evidence>
<comment type="caution">
    <text evidence="1">The sequence shown here is derived from an EMBL/GenBank/DDBJ whole genome shotgun (WGS) entry which is preliminary data.</text>
</comment>
<dbReference type="RefSeq" id="WP_154737439.1">
    <property type="nucleotide sequence ID" value="NZ_WMBQ01000001.1"/>
</dbReference>
<reference evidence="1 2" key="1">
    <citation type="submission" date="2019-11" db="EMBL/GenBank/DDBJ databases">
        <title>Identification of a novel strain.</title>
        <authorList>
            <person name="Xu Q."/>
            <person name="Wang G."/>
        </authorList>
    </citation>
    <scope>NUCLEOTIDE SEQUENCE [LARGE SCALE GENOMIC DNA]</scope>
    <source>
        <strain evidence="2">xq</strain>
    </source>
</reference>
<keyword evidence="2" id="KW-1185">Reference proteome</keyword>
<dbReference type="AlphaFoldDB" id="A0A6I3KEY1"/>
<name>A0A6I3KEY1_9HYPH</name>
<protein>
    <submittedName>
        <fullName evidence="1">Uncharacterized protein</fullName>
    </submittedName>
</protein>
<dbReference type="Proteomes" id="UP000440694">
    <property type="component" value="Unassembled WGS sequence"/>
</dbReference>
<proteinExistence type="predicted"/>
<organism evidence="1 2">
    <name type="scientific">Hyphomicrobium album</name>
    <dbReference type="NCBI Taxonomy" id="2665159"/>
    <lineage>
        <taxon>Bacteria</taxon>
        <taxon>Pseudomonadati</taxon>
        <taxon>Pseudomonadota</taxon>
        <taxon>Alphaproteobacteria</taxon>
        <taxon>Hyphomicrobiales</taxon>
        <taxon>Hyphomicrobiaceae</taxon>
        <taxon>Hyphomicrobium</taxon>
    </lineage>
</organism>
<gene>
    <name evidence="1" type="ORF">GIW81_00710</name>
</gene>
<dbReference type="EMBL" id="WMBQ01000001">
    <property type="protein sequence ID" value="MTD92849.1"/>
    <property type="molecule type" value="Genomic_DNA"/>
</dbReference>
<accession>A0A6I3KEY1</accession>
<evidence type="ECO:0000313" key="1">
    <source>
        <dbReference type="EMBL" id="MTD92849.1"/>
    </source>
</evidence>